<evidence type="ECO:0000256" key="1">
    <source>
        <dbReference type="ARBA" id="ARBA00004401"/>
    </source>
</evidence>
<reference evidence="3" key="2">
    <citation type="submission" date="2025-08" db="UniProtKB">
        <authorList>
            <consortium name="Ensembl"/>
        </authorList>
    </citation>
    <scope>IDENTIFICATION</scope>
</reference>
<dbReference type="Ensembl" id="ENSATET00000009334.3">
    <property type="protein sequence ID" value="ENSATEP00000009176.3"/>
    <property type="gene ID" value="ENSATEG00000006433.3"/>
</dbReference>
<dbReference type="InterPro" id="IPR001304">
    <property type="entry name" value="C-type_lectin-like"/>
</dbReference>
<name>A0A3Q1J0I9_ANATE</name>
<feature type="domain" description="C-type lectin" evidence="2">
    <location>
        <begin position="1"/>
        <end position="62"/>
    </location>
</feature>
<dbReference type="Pfam" id="PF00059">
    <property type="entry name" value="Lectin_C"/>
    <property type="match status" value="1"/>
</dbReference>
<sequence length="220" mass="25202">MSSSEKSWQESRNDCLQKGTDLVIINSSGEQDFIRGWKKRTWIGLTDKQTEGTWRWVDGTVLTTPSVTRAKTEYYQDKLSNTTDTRKLFSTFKSLLYPPPPSPPTCLTPDDFASFFTNNVAAITSQFAPPDNDFCLLNPTIHLTLHFQHCQRTMFPPSSFQITRPPALWIRSPLLFSSSSYCTNTNTSYYTDHQHLFHNRHLSHLVQAGLHYSTVEEAFP</sequence>
<reference evidence="3" key="1">
    <citation type="submission" date="2021-04" db="EMBL/GenBank/DDBJ databases">
        <authorList>
            <consortium name="Wellcome Sanger Institute Data Sharing"/>
        </authorList>
    </citation>
    <scope>NUCLEOTIDE SEQUENCE [LARGE SCALE GENOMIC DNA]</scope>
</reference>
<organism evidence="3 4">
    <name type="scientific">Anabas testudineus</name>
    <name type="common">Climbing perch</name>
    <name type="synonym">Anthias testudineus</name>
    <dbReference type="NCBI Taxonomy" id="64144"/>
    <lineage>
        <taxon>Eukaryota</taxon>
        <taxon>Metazoa</taxon>
        <taxon>Chordata</taxon>
        <taxon>Craniata</taxon>
        <taxon>Vertebrata</taxon>
        <taxon>Euteleostomi</taxon>
        <taxon>Actinopterygii</taxon>
        <taxon>Neopterygii</taxon>
        <taxon>Teleostei</taxon>
        <taxon>Neoteleostei</taxon>
        <taxon>Acanthomorphata</taxon>
        <taxon>Anabantaria</taxon>
        <taxon>Anabantiformes</taxon>
        <taxon>Anabantoidei</taxon>
        <taxon>Anabantidae</taxon>
        <taxon>Anabas</taxon>
    </lineage>
</organism>
<evidence type="ECO:0000313" key="4">
    <source>
        <dbReference type="Proteomes" id="UP000265040"/>
    </source>
</evidence>
<dbReference type="STRING" id="64144.ENSATEP00000009176"/>
<dbReference type="PANTHER" id="PTHR45710:SF8">
    <property type="entry name" value="RERATING FAMILY MEMBER 4"/>
    <property type="match status" value="1"/>
</dbReference>
<evidence type="ECO:0000259" key="2">
    <source>
        <dbReference type="PROSITE" id="PS50041"/>
    </source>
</evidence>
<accession>A0A3Q1J0I9</accession>
<dbReference type="PROSITE" id="PS50041">
    <property type="entry name" value="C_TYPE_LECTIN_2"/>
    <property type="match status" value="1"/>
</dbReference>
<gene>
    <name evidence="3" type="primary">CLIC2</name>
</gene>
<dbReference type="InParanoid" id="A0A3Q1J0I9"/>
<dbReference type="GO" id="GO:0005886">
    <property type="term" value="C:plasma membrane"/>
    <property type="evidence" value="ECO:0007669"/>
    <property type="project" value="UniProtKB-SubCell"/>
</dbReference>
<proteinExistence type="predicted"/>
<dbReference type="PANTHER" id="PTHR45710">
    <property type="entry name" value="C-TYPE LECTIN DOMAIN-CONTAINING PROTEIN 180"/>
    <property type="match status" value="1"/>
</dbReference>
<comment type="subcellular location">
    <subcellularLocation>
        <location evidence="1">Cell membrane</location>
        <topology evidence="1">Single-pass type II membrane protein</topology>
    </subcellularLocation>
</comment>
<dbReference type="Gene3D" id="3.10.100.10">
    <property type="entry name" value="Mannose-Binding Protein A, subunit A"/>
    <property type="match status" value="1"/>
</dbReference>
<dbReference type="AlphaFoldDB" id="A0A3Q1J0I9"/>
<dbReference type="SUPFAM" id="SSF56436">
    <property type="entry name" value="C-type lectin-like"/>
    <property type="match status" value="1"/>
</dbReference>
<keyword evidence="4" id="KW-1185">Reference proteome</keyword>
<dbReference type="Proteomes" id="UP000265040">
    <property type="component" value="Chromosome 1"/>
</dbReference>
<evidence type="ECO:0000313" key="3">
    <source>
        <dbReference type="Ensembl" id="ENSATEP00000009176.3"/>
    </source>
</evidence>
<dbReference type="InterPro" id="IPR050828">
    <property type="entry name" value="C-type_lectin/matrix_domain"/>
</dbReference>
<protein>
    <recommendedName>
        <fullName evidence="2">C-type lectin domain-containing protein</fullName>
    </recommendedName>
</protein>
<dbReference type="GeneTree" id="ENSGT01090000260488"/>
<dbReference type="OrthoDB" id="8950604at2759"/>
<dbReference type="InterPro" id="IPR016187">
    <property type="entry name" value="CTDL_fold"/>
</dbReference>
<dbReference type="InterPro" id="IPR016186">
    <property type="entry name" value="C-type_lectin-like/link_sf"/>
</dbReference>
<reference evidence="3" key="3">
    <citation type="submission" date="2025-09" db="UniProtKB">
        <authorList>
            <consortium name="Ensembl"/>
        </authorList>
    </citation>
    <scope>IDENTIFICATION</scope>
</reference>